<keyword evidence="1" id="KW-0472">Membrane</keyword>
<name>A0A8B6G0B1_MYTGA</name>
<feature type="transmembrane region" description="Helical" evidence="1">
    <location>
        <begin position="82"/>
        <end position="101"/>
    </location>
</feature>
<gene>
    <name evidence="2" type="ORF">MGAL_10B062872</name>
</gene>
<reference evidence="2" key="1">
    <citation type="submission" date="2018-11" db="EMBL/GenBank/DDBJ databases">
        <authorList>
            <person name="Alioto T."/>
            <person name="Alioto T."/>
        </authorList>
    </citation>
    <scope>NUCLEOTIDE SEQUENCE</scope>
</reference>
<feature type="transmembrane region" description="Helical" evidence="1">
    <location>
        <begin position="56"/>
        <end position="76"/>
    </location>
</feature>
<feature type="transmembrane region" description="Helical" evidence="1">
    <location>
        <begin position="12"/>
        <end position="35"/>
    </location>
</feature>
<dbReference type="OrthoDB" id="5954308at2759"/>
<evidence type="ECO:0000313" key="3">
    <source>
        <dbReference type="Proteomes" id="UP000596742"/>
    </source>
</evidence>
<dbReference type="PANTHER" id="PTHR36535">
    <property type="entry name" value="YALI0E30327P"/>
    <property type="match status" value="1"/>
</dbReference>
<accession>A0A8B6G0B1</accession>
<keyword evidence="1" id="KW-1133">Transmembrane helix</keyword>
<evidence type="ECO:0000256" key="1">
    <source>
        <dbReference type="SAM" id="Phobius"/>
    </source>
</evidence>
<dbReference type="PANTHER" id="PTHR36535:SF1">
    <property type="entry name" value="DUF1772 DOMAIN-CONTAINING PROTEIN"/>
    <property type="match status" value="1"/>
</dbReference>
<protein>
    <submittedName>
        <fullName evidence="2">Uncharacterized protein</fullName>
    </submittedName>
</protein>
<organism evidence="2 3">
    <name type="scientific">Mytilus galloprovincialis</name>
    <name type="common">Mediterranean mussel</name>
    <dbReference type="NCBI Taxonomy" id="29158"/>
    <lineage>
        <taxon>Eukaryota</taxon>
        <taxon>Metazoa</taxon>
        <taxon>Spiralia</taxon>
        <taxon>Lophotrochozoa</taxon>
        <taxon>Mollusca</taxon>
        <taxon>Bivalvia</taxon>
        <taxon>Autobranchia</taxon>
        <taxon>Pteriomorphia</taxon>
        <taxon>Mytilida</taxon>
        <taxon>Mytiloidea</taxon>
        <taxon>Mytilidae</taxon>
        <taxon>Mytilinae</taxon>
        <taxon>Mytilus</taxon>
    </lineage>
</organism>
<keyword evidence="1" id="KW-0812">Transmembrane</keyword>
<evidence type="ECO:0000313" key="2">
    <source>
        <dbReference type="EMBL" id="VDI56941.1"/>
    </source>
</evidence>
<dbReference type="EMBL" id="UYJE01007679">
    <property type="protein sequence ID" value="VDI56941.1"/>
    <property type="molecule type" value="Genomic_DNA"/>
</dbReference>
<proteinExistence type="predicted"/>
<comment type="caution">
    <text evidence="2">The sequence shown here is derived from an EMBL/GenBank/DDBJ whole genome shotgun (WGS) entry which is preliminary data.</text>
</comment>
<dbReference type="AlphaFoldDB" id="A0A8B6G0B1"/>
<keyword evidence="3" id="KW-1185">Reference proteome</keyword>
<sequence length="128" mass="14431">MEVDKLDILKSFALAATGLFAGGSILINVVINPALRKLIDIEIARRFWKDSFYRAAKWQGGLWTLTTVAGVAVWFLDESSYRHLWCIGSSVMATIFPYNMFIMMPDANRLLNDTVIKEQGNLITLLNC</sequence>
<dbReference type="Proteomes" id="UP000596742">
    <property type="component" value="Unassembled WGS sequence"/>
</dbReference>